<keyword evidence="2" id="KW-1185">Reference proteome</keyword>
<name>A0A194AME4_9BACT</name>
<dbReference type="EMBL" id="BDFE01000020">
    <property type="protein sequence ID" value="GAU09809.1"/>
    <property type="molecule type" value="Genomic_DNA"/>
</dbReference>
<dbReference type="Proteomes" id="UP000095200">
    <property type="component" value="Unassembled WGS sequence"/>
</dbReference>
<accession>A0A194AME4</accession>
<dbReference type="STRING" id="1592317.DPF_2543"/>
<evidence type="ECO:0000313" key="1">
    <source>
        <dbReference type="EMBL" id="GAU09809.1"/>
    </source>
</evidence>
<dbReference type="RefSeq" id="WP_069860041.1">
    <property type="nucleotide sequence ID" value="NZ_BDFE01000020.1"/>
</dbReference>
<protein>
    <submittedName>
        <fullName evidence="1">Uncharacterized protein</fullName>
    </submittedName>
</protein>
<dbReference type="AlphaFoldDB" id="A0A194AME4"/>
<gene>
    <name evidence="1" type="ORF">DPF_2543</name>
</gene>
<organism evidence="1 2">
    <name type="scientific">Desulfoplanes formicivorans</name>
    <dbReference type="NCBI Taxonomy" id="1592317"/>
    <lineage>
        <taxon>Bacteria</taxon>
        <taxon>Pseudomonadati</taxon>
        <taxon>Thermodesulfobacteriota</taxon>
        <taxon>Desulfovibrionia</taxon>
        <taxon>Desulfovibrionales</taxon>
        <taxon>Desulfoplanaceae</taxon>
        <taxon>Desulfoplanes</taxon>
    </lineage>
</organism>
<proteinExistence type="predicted"/>
<evidence type="ECO:0000313" key="2">
    <source>
        <dbReference type="Proteomes" id="UP000095200"/>
    </source>
</evidence>
<sequence length="61" mass="7126">MTTIMPEGKQLRMAVEWIEEHLGQGGDIKSLLRDVGMRFNLGPEDQRYLYRLYLEKDEPAS</sequence>
<comment type="caution">
    <text evidence="1">The sequence shown here is derived from an EMBL/GenBank/DDBJ whole genome shotgun (WGS) entry which is preliminary data.</text>
</comment>
<reference evidence="2" key="1">
    <citation type="submission" date="2016-06" db="EMBL/GenBank/DDBJ databases">
        <title>Draft genome sequence of Desulfoplanes formicivorans strain Pf12B.</title>
        <authorList>
            <person name="Watanabe M."/>
            <person name="Kojima H."/>
            <person name="Fukui M."/>
        </authorList>
    </citation>
    <scope>NUCLEOTIDE SEQUENCE [LARGE SCALE GENOMIC DNA]</scope>
    <source>
        <strain evidence="2">Pf12B</strain>
    </source>
</reference>
<dbReference type="OrthoDB" id="5422828at2"/>